<protein>
    <submittedName>
        <fullName evidence="2">Uncharacterized protein</fullName>
    </submittedName>
</protein>
<reference evidence="2 3" key="1">
    <citation type="submission" date="2018-03" db="EMBL/GenBank/DDBJ databases">
        <title>Whole genome sequencing of Histamine producing bacteria.</title>
        <authorList>
            <person name="Butler K."/>
        </authorList>
    </citation>
    <scope>NUCLEOTIDE SEQUENCE [LARGE SCALE GENOMIC DNA]</scope>
    <source>
        <strain evidence="2 3">ATCC 33979</strain>
    </source>
</reference>
<organism evidence="2 3">
    <name type="scientific">Photobacterium leiognathi</name>
    <dbReference type="NCBI Taxonomy" id="553611"/>
    <lineage>
        <taxon>Bacteria</taxon>
        <taxon>Pseudomonadati</taxon>
        <taxon>Pseudomonadota</taxon>
        <taxon>Gammaproteobacteria</taxon>
        <taxon>Vibrionales</taxon>
        <taxon>Vibrionaceae</taxon>
        <taxon>Photobacterium</taxon>
    </lineage>
</organism>
<dbReference type="Pfam" id="PF24838">
    <property type="entry name" value="8xMP"/>
    <property type="match status" value="1"/>
</dbReference>
<evidence type="ECO:0000256" key="1">
    <source>
        <dbReference type="SAM" id="Phobius"/>
    </source>
</evidence>
<keyword evidence="1" id="KW-1133">Transmembrane helix</keyword>
<dbReference type="Proteomes" id="UP000240410">
    <property type="component" value="Unassembled WGS sequence"/>
</dbReference>
<evidence type="ECO:0000313" key="3">
    <source>
        <dbReference type="Proteomes" id="UP000240410"/>
    </source>
</evidence>
<gene>
    <name evidence="2" type="ORF">CTM89_00990</name>
</gene>
<comment type="caution">
    <text evidence="2">The sequence shown here is derived from an EMBL/GenBank/DDBJ whole genome shotgun (WGS) entry which is preliminary data.</text>
</comment>
<sequence length="149" mass="17143">MKRFKRVNNENKLLEYEMAQNSAEHHDNLVWSVSTLTWGVSAVLLGFVLNNIVENELGIVILLFCLIGVFLILCSWMFARQFRSIRNQKYVRCKELEAELGLVQHTNTKHKNGSQSALYSIIMLLFITTWTVVFIKVVAGFLGFELSMI</sequence>
<name>A0A2T3MHL1_PHOLE</name>
<dbReference type="InterPro" id="IPR056918">
    <property type="entry name" value="8xMP"/>
</dbReference>
<feature type="transmembrane region" description="Helical" evidence="1">
    <location>
        <begin position="117"/>
        <end position="144"/>
    </location>
</feature>
<accession>A0A2T3MHL1</accession>
<evidence type="ECO:0000313" key="2">
    <source>
        <dbReference type="EMBL" id="PSV93850.1"/>
    </source>
</evidence>
<feature type="transmembrane region" description="Helical" evidence="1">
    <location>
        <begin position="29"/>
        <end position="53"/>
    </location>
</feature>
<proteinExistence type="predicted"/>
<dbReference type="EMBL" id="PYOJ01000001">
    <property type="protein sequence ID" value="PSV93850.1"/>
    <property type="molecule type" value="Genomic_DNA"/>
</dbReference>
<dbReference type="AlphaFoldDB" id="A0A2T3MHL1"/>
<keyword evidence="1" id="KW-0812">Transmembrane</keyword>
<keyword evidence="1" id="KW-0472">Membrane</keyword>
<feature type="transmembrane region" description="Helical" evidence="1">
    <location>
        <begin position="59"/>
        <end position="79"/>
    </location>
</feature>